<dbReference type="Pfam" id="PF03610">
    <property type="entry name" value="EIIA-man"/>
    <property type="match status" value="1"/>
</dbReference>
<dbReference type="STRING" id="985054.SAMN05444358_107184"/>
<dbReference type="RefSeq" id="WP_039541780.1">
    <property type="nucleotide sequence ID" value="NZ_FNNP01000007.1"/>
</dbReference>
<dbReference type="InterPro" id="IPR004701">
    <property type="entry name" value="PTS_EIIA_man-typ"/>
</dbReference>
<proteinExistence type="predicted"/>
<dbReference type="Proteomes" id="UP000183400">
    <property type="component" value="Unassembled WGS sequence"/>
</dbReference>
<dbReference type="GO" id="GO:0016740">
    <property type="term" value="F:transferase activity"/>
    <property type="evidence" value="ECO:0007669"/>
    <property type="project" value="UniProtKB-KW"/>
</dbReference>
<evidence type="ECO:0000259" key="2">
    <source>
        <dbReference type="PROSITE" id="PS51096"/>
    </source>
</evidence>
<sequence length="130" mass="13861">MIGIVIVAHGGLAQEYLAATQHVVGKQPGLVAIPIEADHDREAKQAEICRAADEVDMGDGVVVVTDLFGGSPSNLSLRACAPQDRRILYGANLPMLIKLAKSRHLPLAEAVRLALEAGRKYINAQNVTLD</sequence>
<dbReference type="SUPFAM" id="SSF53062">
    <property type="entry name" value="PTS system fructose IIA component-like"/>
    <property type="match status" value="1"/>
</dbReference>
<organism evidence="3 4">
    <name type="scientific">Ruegeria halocynthiae</name>
    <dbReference type="NCBI Taxonomy" id="985054"/>
    <lineage>
        <taxon>Bacteria</taxon>
        <taxon>Pseudomonadati</taxon>
        <taxon>Pseudomonadota</taxon>
        <taxon>Alphaproteobacteria</taxon>
        <taxon>Rhodobacterales</taxon>
        <taxon>Roseobacteraceae</taxon>
        <taxon>Ruegeria</taxon>
    </lineage>
</organism>
<evidence type="ECO:0000313" key="4">
    <source>
        <dbReference type="Proteomes" id="UP000183400"/>
    </source>
</evidence>
<dbReference type="EMBL" id="FNNP01000007">
    <property type="protein sequence ID" value="SDX59377.1"/>
    <property type="molecule type" value="Genomic_DNA"/>
</dbReference>
<name>A0A1H3CZ11_9RHOB</name>
<dbReference type="GO" id="GO:0009401">
    <property type="term" value="P:phosphoenolpyruvate-dependent sugar phosphotransferase system"/>
    <property type="evidence" value="ECO:0007669"/>
    <property type="project" value="InterPro"/>
</dbReference>
<dbReference type="GO" id="GO:0016020">
    <property type="term" value="C:membrane"/>
    <property type="evidence" value="ECO:0007669"/>
    <property type="project" value="InterPro"/>
</dbReference>
<evidence type="ECO:0000313" key="3">
    <source>
        <dbReference type="EMBL" id="SDX59377.1"/>
    </source>
</evidence>
<dbReference type="PROSITE" id="PS51096">
    <property type="entry name" value="PTS_EIIA_TYPE_4"/>
    <property type="match status" value="1"/>
</dbReference>
<protein>
    <submittedName>
        <fullName evidence="3">PTS system, mannose-specific IIA component</fullName>
    </submittedName>
</protein>
<feature type="domain" description="PTS EIIA type-4" evidence="2">
    <location>
        <begin position="1"/>
        <end position="122"/>
    </location>
</feature>
<dbReference type="Gene3D" id="3.40.50.510">
    <property type="entry name" value="Phosphotransferase system, mannose-type IIA component"/>
    <property type="match status" value="1"/>
</dbReference>
<dbReference type="PANTHER" id="PTHR33799">
    <property type="entry name" value="PTS PERMEASE-RELATED-RELATED"/>
    <property type="match status" value="1"/>
</dbReference>
<accession>A0A1H3CZ11</accession>
<dbReference type="PANTHER" id="PTHR33799:SF1">
    <property type="entry name" value="PTS SYSTEM MANNOSE-SPECIFIC EIIAB COMPONENT-RELATED"/>
    <property type="match status" value="1"/>
</dbReference>
<keyword evidence="4" id="KW-1185">Reference proteome</keyword>
<dbReference type="OrthoDB" id="9794368at2"/>
<evidence type="ECO:0000256" key="1">
    <source>
        <dbReference type="ARBA" id="ARBA00022679"/>
    </source>
</evidence>
<keyword evidence="1" id="KW-0808">Transferase</keyword>
<dbReference type="InterPro" id="IPR036662">
    <property type="entry name" value="PTS_EIIA_man-typ_sf"/>
</dbReference>
<dbReference type="InterPro" id="IPR051471">
    <property type="entry name" value="Bacterial_PTS_sugar_comp"/>
</dbReference>
<dbReference type="AlphaFoldDB" id="A0A1H3CZ11"/>
<reference evidence="4" key="1">
    <citation type="submission" date="2016-10" db="EMBL/GenBank/DDBJ databases">
        <authorList>
            <person name="Varghese N."/>
            <person name="Submissions S."/>
        </authorList>
    </citation>
    <scope>NUCLEOTIDE SEQUENCE [LARGE SCALE GENOMIC DNA]</scope>
    <source>
        <strain evidence="4">DSM 27839</strain>
    </source>
</reference>
<gene>
    <name evidence="3" type="ORF">SAMN05444358_107184</name>
</gene>